<dbReference type="InterPro" id="IPR036259">
    <property type="entry name" value="MFS_trans_sf"/>
</dbReference>
<sequence length="507" mass="55990">MSEKLHVDLEEFAGKGDASIVKHIDNDAEVLGVLGDEDIVVDPETSRKLYWKINRRVLPFMIAVYLCQSLDKATISLSSVLGIIEDTKMTDSQFSWLGSILYFGTVAGEFPANLLIQKVPIAKLVSINVFLWGALTACTAAINNFAGLAAMRFLLGFFEACVMPSFLVITQMWYTRTEQVLIFALWSCMPGVQIMVGGLLAYGVSHYDNGIIKPWQLLFLVLGLATVVLGVALFFFLPDSPVKAKCFDEDTKRLMIARVRGNETGVQPNKRVKWYQVREAASDPLTYCLFVMQVITCFFTGGLGYFTNLIVASFGYSYLQTQLLNLAQGGLVVIIVIGTMYLAQRTQTMLTLIGTGWIPIVGIVCVMKITPTASNKVGLLIAYYLTQFTWPITDLINTLISRNIAGSSKRTAVMLANFVAWSAGNAAAPLAYSTGSGNGYHSAFIANLVLFCVYYCTLFLTRFLLVRKNKLKKAMATYDDEGNEIISHANAFSDLTDGENSNFRYCI</sequence>
<feature type="transmembrane region" description="Helical" evidence="7">
    <location>
        <begin position="128"/>
        <end position="147"/>
    </location>
</feature>
<evidence type="ECO:0000259" key="8">
    <source>
        <dbReference type="PROSITE" id="PS50850"/>
    </source>
</evidence>
<feature type="transmembrane region" description="Helical" evidence="7">
    <location>
        <begin position="412"/>
        <end position="432"/>
    </location>
</feature>
<comment type="subcellular location">
    <subcellularLocation>
        <location evidence="1">Membrane</location>
        <topology evidence="1">Multi-pass membrane protein</topology>
    </subcellularLocation>
</comment>
<feature type="transmembrane region" description="Helical" evidence="7">
    <location>
        <begin position="350"/>
        <end position="369"/>
    </location>
</feature>
<feature type="transmembrane region" description="Helical" evidence="7">
    <location>
        <begin position="444"/>
        <end position="465"/>
    </location>
</feature>
<evidence type="ECO:0000256" key="3">
    <source>
        <dbReference type="ARBA" id="ARBA00022692"/>
    </source>
</evidence>
<comment type="similarity">
    <text evidence="6">Belongs to the major facilitator superfamily. Allantoate permease family.</text>
</comment>
<proteinExistence type="inferred from homology"/>
<dbReference type="GO" id="GO:0033229">
    <property type="term" value="F:cysteine transmembrane transporter activity"/>
    <property type="evidence" value="ECO:0007669"/>
    <property type="project" value="TreeGrafter"/>
</dbReference>
<evidence type="ECO:0000256" key="1">
    <source>
        <dbReference type="ARBA" id="ARBA00004141"/>
    </source>
</evidence>
<evidence type="ECO:0000256" key="7">
    <source>
        <dbReference type="SAM" id="Phobius"/>
    </source>
</evidence>
<dbReference type="Pfam" id="PF07690">
    <property type="entry name" value="MFS_1"/>
    <property type="match status" value="1"/>
</dbReference>
<feature type="transmembrane region" description="Helical" evidence="7">
    <location>
        <begin position="57"/>
        <end position="84"/>
    </location>
</feature>
<evidence type="ECO:0000256" key="5">
    <source>
        <dbReference type="ARBA" id="ARBA00023136"/>
    </source>
</evidence>
<feature type="transmembrane region" description="Helical" evidence="7">
    <location>
        <begin position="96"/>
        <end position="116"/>
    </location>
</feature>
<keyword evidence="5 7" id="KW-0472">Membrane</keyword>
<keyword evidence="3 7" id="KW-0812">Transmembrane</keyword>
<dbReference type="SUPFAM" id="SSF103473">
    <property type="entry name" value="MFS general substrate transporter"/>
    <property type="match status" value="1"/>
</dbReference>
<feature type="transmembrane region" description="Helical" evidence="7">
    <location>
        <begin position="326"/>
        <end position="343"/>
    </location>
</feature>
<dbReference type="PROSITE" id="PS50850">
    <property type="entry name" value="MFS"/>
    <property type="match status" value="1"/>
</dbReference>
<dbReference type="GO" id="GO:0016020">
    <property type="term" value="C:membrane"/>
    <property type="evidence" value="ECO:0007669"/>
    <property type="project" value="UniProtKB-SubCell"/>
</dbReference>
<accession>A0A060SXI4</accession>
<evidence type="ECO:0000313" key="9">
    <source>
        <dbReference type="EMBL" id="CDP33615.1"/>
    </source>
</evidence>
<keyword evidence="2" id="KW-0813">Transport</keyword>
<dbReference type="EMBL" id="HG937691">
    <property type="protein sequence ID" value="CDP33615.1"/>
    <property type="molecule type" value="Genomic_DNA"/>
</dbReference>
<feature type="transmembrane region" description="Helical" evidence="7">
    <location>
        <begin position="285"/>
        <end position="306"/>
    </location>
</feature>
<evidence type="ECO:0000256" key="4">
    <source>
        <dbReference type="ARBA" id="ARBA00022989"/>
    </source>
</evidence>
<feature type="transmembrane region" description="Helical" evidence="7">
    <location>
        <begin position="153"/>
        <end position="174"/>
    </location>
</feature>
<feature type="transmembrane region" description="Helical" evidence="7">
    <location>
        <begin position="381"/>
        <end position="400"/>
    </location>
</feature>
<evidence type="ECO:0000256" key="2">
    <source>
        <dbReference type="ARBA" id="ARBA00022448"/>
    </source>
</evidence>
<reference evidence="9" key="2">
    <citation type="submission" date="2014-06" db="EMBL/GenBank/DDBJ databases">
        <title>The complete genome of Blastobotrys (Arxula) adeninivorans LS3 - a yeast of biotechnological interest.</title>
        <authorList>
            <person name="Kunze G."/>
            <person name="Gaillardin C."/>
            <person name="Czernicka M."/>
            <person name="Durrens P."/>
            <person name="Martin T."/>
            <person name="Boer E."/>
            <person name="Gabaldon T."/>
            <person name="Cruz J."/>
            <person name="Talla E."/>
            <person name="Marck C."/>
            <person name="Goffeau A."/>
            <person name="Barbe V."/>
            <person name="Baret P."/>
            <person name="Baronian K."/>
            <person name="Beier S."/>
            <person name="Bleykasten C."/>
            <person name="Bode R."/>
            <person name="Casaregola S."/>
            <person name="Despons L."/>
            <person name="Fairhead C."/>
            <person name="Giersberg M."/>
            <person name="Gierski P."/>
            <person name="Hahnel U."/>
            <person name="Hartmann A."/>
            <person name="Jankowska D."/>
            <person name="Jubin C."/>
            <person name="Jung P."/>
            <person name="Lafontaine I."/>
            <person name="Leh-Louis V."/>
            <person name="Lemaire M."/>
            <person name="Marcet-Houben M."/>
            <person name="Mascher M."/>
            <person name="Morel G."/>
            <person name="Richard G.-F."/>
            <person name="Riechen J."/>
            <person name="Sacerdot C."/>
            <person name="Sarkar A."/>
            <person name="Savel G."/>
            <person name="Schacherer J."/>
            <person name="Sherman D."/>
            <person name="Straub M.-L."/>
            <person name="Stein N."/>
            <person name="Thierry A."/>
            <person name="Trautwein-Schult A."/>
            <person name="Westhof E."/>
            <person name="Worch S."/>
            <person name="Dujon B."/>
            <person name="Souciet J.-L."/>
            <person name="Wincker P."/>
            <person name="Scholz U."/>
            <person name="Neuveglise N."/>
        </authorList>
    </citation>
    <scope>NUCLEOTIDE SEQUENCE</scope>
    <source>
        <strain evidence="9">LS3</strain>
    </source>
</reference>
<feature type="domain" description="Major facilitator superfamily (MFS) profile" evidence="8">
    <location>
        <begin position="57"/>
        <end position="470"/>
    </location>
</feature>
<feature type="transmembrane region" description="Helical" evidence="7">
    <location>
        <begin position="181"/>
        <end position="203"/>
    </location>
</feature>
<dbReference type="PANTHER" id="PTHR43791">
    <property type="entry name" value="PERMEASE-RELATED"/>
    <property type="match status" value="1"/>
</dbReference>
<organism evidence="9">
    <name type="scientific">Blastobotrys adeninivorans</name>
    <name type="common">Yeast</name>
    <name type="synonym">Arxula adeninivorans</name>
    <dbReference type="NCBI Taxonomy" id="409370"/>
    <lineage>
        <taxon>Eukaryota</taxon>
        <taxon>Fungi</taxon>
        <taxon>Dikarya</taxon>
        <taxon>Ascomycota</taxon>
        <taxon>Saccharomycotina</taxon>
        <taxon>Dipodascomycetes</taxon>
        <taxon>Dipodascales</taxon>
        <taxon>Trichomonascaceae</taxon>
        <taxon>Blastobotrys</taxon>
    </lineage>
</organism>
<reference evidence="9" key="1">
    <citation type="submission" date="2014-02" db="EMBL/GenBank/DDBJ databases">
        <authorList>
            <person name="Genoscope - CEA"/>
        </authorList>
    </citation>
    <scope>NUCLEOTIDE SEQUENCE</scope>
    <source>
        <strain evidence="9">LS3</strain>
    </source>
</reference>
<evidence type="ECO:0000256" key="6">
    <source>
        <dbReference type="ARBA" id="ARBA00037968"/>
    </source>
</evidence>
<dbReference type="PhylomeDB" id="A0A060SXI4"/>
<name>A0A060SXI4_BLAAD</name>
<dbReference type="InterPro" id="IPR011701">
    <property type="entry name" value="MFS"/>
</dbReference>
<dbReference type="PANTHER" id="PTHR43791:SF63">
    <property type="entry name" value="HIGH AFFINITY CYSTEINE TRANSPORTER"/>
    <property type="match status" value="1"/>
</dbReference>
<dbReference type="InterPro" id="IPR020846">
    <property type="entry name" value="MFS_dom"/>
</dbReference>
<dbReference type="Gene3D" id="1.20.1250.20">
    <property type="entry name" value="MFS general substrate transporter like domains"/>
    <property type="match status" value="1"/>
</dbReference>
<gene>
    <name evidence="9" type="ORF">GNLVRS02_ARAD1A13354g</name>
</gene>
<protein>
    <submittedName>
        <fullName evidence="9">ARAD1A13354p</fullName>
    </submittedName>
</protein>
<feature type="transmembrane region" description="Helical" evidence="7">
    <location>
        <begin position="215"/>
        <end position="237"/>
    </location>
</feature>
<keyword evidence="4 7" id="KW-1133">Transmembrane helix</keyword>
<dbReference type="FunFam" id="1.20.1250.20:FF:000064">
    <property type="entry name" value="MFS allantoate transporter"/>
    <property type="match status" value="1"/>
</dbReference>
<dbReference type="AlphaFoldDB" id="A0A060SXI4"/>